<keyword evidence="6" id="KW-0202">Cytokine</keyword>
<reference evidence="13" key="2">
    <citation type="submission" date="2025-09" db="UniProtKB">
        <authorList>
            <consortium name="Ensembl"/>
        </authorList>
    </citation>
    <scope>IDENTIFICATION</scope>
</reference>
<dbReference type="GO" id="GO:0005125">
    <property type="term" value="F:cytokine activity"/>
    <property type="evidence" value="ECO:0007669"/>
    <property type="project" value="UniProtKB-UniRule"/>
</dbReference>
<dbReference type="InterPro" id="IPR008996">
    <property type="entry name" value="IL1/FGF"/>
</dbReference>
<dbReference type="GO" id="GO:0005764">
    <property type="term" value="C:lysosome"/>
    <property type="evidence" value="ECO:0007669"/>
    <property type="project" value="UniProtKB-SubCell"/>
</dbReference>
<keyword evidence="9" id="KW-0395">Inflammatory response</keyword>
<evidence type="ECO:0000256" key="5">
    <source>
        <dbReference type="ARBA" id="ARBA00022490"/>
    </source>
</evidence>
<dbReference type="GeneTree" id="ENSGT00940000170783"/>
<accession>A0A3Q0S4U7</accession>
<evidence type="ECO:0000256" key="12">
    <source>
        <dbReference type="RuleBase" id="RU003753"/>
    </source>
</evidence>
<comment type="similarity">
    <text evidence="4 12">Belongs to the IL-1 family.</text>
</comment>
<keyword evidence="11" id="KW-0497">Mitogen</keyword>
<dbReference type="GO" id="GO:0006955">
    <property type="term" value="P:immune response"/>
    <property type="evidence" value="ECO:0007669"/>
    <property type="project" value="InterPro"/>
</dbReference>
<comment type="subcellular location">
    <subcellularLocation>
        <location evidence="2">Cytoplasm</location>
        <location evidence="2">Cytosol</location>
    </subcellularLocation>
    <subcellularLocation>
        <location evidence="1">Lysosome</location>
    </subcellularLocation>
    <subcellularLocation>
        <location evidence="3">Secreted</location>
        <location evidence="3">Extracellular exosome</location>
    </subcellularLocation>
</comment>
<dbReference type="PANTHER" id="PTHR10078">
    <property type="entry name" value="INTERLEUKIN-1 FAMILY MEMBER"/>
    <property type="match status" value="1"/>
</dbReference>
<dbReference type="PANTHER" id="PTHR10078:SF30">
    <property type="entry name" value="INTERLEUKIN-1 BETA"/>
    <property type="match status" value="1"/>
</dbReference>
<evidence type="ECO:0000256" key="6">
    <source>
        <dbReference type="ARBA" id="ARBA00022514"/>
    </source>
</evidence>
<evidence type="ECO:0000256" key="1">
    <source>
        <dbReference type="ARBA" id="ARBA00004371"/>
    </source>
</evidence>
<keyword evidence="14" id="KW-1185">Reference proteome</keyword>
<evidence type="ECO:0000256" key="7">
    <source>
        <dbReference type="ARBA" id="ARBA00022525"/>
    </source>
</evidence>
<dbReference type="Gene3D" id="2.80.10.50">
    <property type="match status" value="1"/>
</dbReference>
<evidence type="ECO:0000256" key="2">
    <source>
        <dbReference type="ARBA" id="ARBA00004514"/>
    </source>
</evidence>
<evidence type="ECO:0000313" key="14">
    <source>
        <dbReference type="Proteomes" id="UP000261340"/>
    </source>
</evidence>
<reference evidence="13" key="1">
    <citation type="submission" date="2025-08" db="UniProtKB">
        <authorList>
            <consortium name="Ensembl"/>
        </authorList>
    </citation>
    <scope>IDENTIFICATION</scope>
</reference>
<evidence type="ECO:0000313" key="13">
    <source>
        <dbReference type="Ensembl" id="ENSACIP00000016918.1"/>
    </source>
</evidence>
<dbReference type="PRINTS" id="PR00264">
    <property type="entry name" value="INTERLEUKIN1"/>
</dbReference>
<dbReference type="GO" id="GO:0005829">
    <property type="term" value="C:cytosol"/>
    <property type="evidence" value="ECO:0007669"/>
    <property type="project" value="UniProtKB-SubCell"/>
</dbReference>
<keyword evidence="10" id="KW-0458">Lysosome</keyword>
<keyword evidence="8" id="KW-0666">Pyrogen</keyword>
<dbReference type="GO" id="GO:0042119">
    <property type="term" value="P:neutrophil activation"/>
    <property type="evidence" value="ECO:0007669"/>
    <property type="project" value="TreeGrafter"/>
</dbReference>
<dbReference type="OMA" id="KYRGWFI"/>
<keyword evidence="5" id="KW-0963">Cytoplasm</keyword>
<dbReference type="AlphaFoldDB" id="A0A3Q0S4U7"/>
<dbReference type="PRINTS" id="PR01359">
    <property type="entry name" value="INTRLEUKIN1B"/>
</dbReference>
<dbReference type="GO" id="GO:0005149">
    <property type="term" value="F:interleukin-1 receptor binding"/>
    <property type="evidence" value="ECO:0007669"/>
    <property type="project" value="UniProtKB-UniRule"/>
</dbReference>
<dbReference type="GO" id="GO:0071222">
    <property type="term" value="P:cellular response to lipopolysaccharide"/>
    <property type="evidence" value="ECO:0007669"/>
    <property type="project" value="TreeGrafter"/>
</dbReference>
<dbReference type="SMART" id="SM00125">
    <property type="entry name" value="IL1"/>
    <property type="match status" value="1"/>
</dbReference>
<evidence type="ECO:0000256" key="11">
    <source>
        <dbReference type="ARBA" id="ARBA00023246"/>
    </source>
</evidence>
<evidence type="ECO:0000256" key="8">
    <source>
        <dbReference type="ARBA" id="ARBA00022620"/>
    </source>
</evidence>
<dbReference type="GO" id="GO:0001660">
    <property type="term" value="P:fever generation"/>
    <property type="evidence" value="ECO:0007669"/>
    <property type="project" value="UniProtKB-KW"/>
</dbReference>
<sequence>MTVFSKSNCAYLRFLIVMFYWNFSSPESHEERFESSCFDMEDVKSEIFRLNEDLDLMVSHNRKTMQSVALLVLGVNRMKKPLNLHSRKLSDYDVVNIMDSVVEGSFCFLSQNLTVVNEAKRKHFLRANSEKECTLCDHWQKDLVLSGDLQLQAITLKGGNYQHKVNFKMSRYNSSSVTPGGVLTVVLSININLHISCRKKDDNVVLTLEKYDGDILTDGDMERFLFYKKTTGISLTTFESVKFRGWFISTSEYENQPVELCKVDTASRLTCFRVN</sequence>
<dbReference type="STRING" id="61819.ENSACIP00000016918"/>
<dbReference type="SUPFAM" id="SSF50353">
    <property type="entry name" value="Cytokine"/>
    <property type="match status" value="1"/>
</dbReference>
<proteinExistence type="inferred from homology"/>
<evidence type="ECO:0000256" key="10">
    <source>
        <dbReference type="ARBA" id="ARBA00023228"/>
    </source>
</evidence>
<organism evidence="13 14">
    <name type="scientific">Amphilophus citrinellus</name>
    <name type="common">Midas cichlid</name>
    <name type="synonym">Cichlasoma citrinellum</name>
    <dbReference type="NCBI Taxonomy" id="61819"/>
    <lineage>
        <taxon>Eukaryota</taxon>
        <taxon>Metazoa</taxon>
        <taxon>Chordata</taxon>
        <taxon>Craniata</taxon>
        <taxon>Vertebrata</taxon>
        <taxon>Euteleostomi</taxon>
        <taxon>Actinopterygii</taxon>
        <taxon>Neopterygii</taxon>
        <taxon>Teleostei</taxon>
        <taxon>Neoteleostei</taxon>
        <taxon>Acanthomorphata</taxon>
        <taxon>Ovalentaria</taxon>
        <taxon>Cichlomorphae</taxon>
        <taxon>Cichliformes</taxon>
        <taxon>Cichlidae</taxon>
        <taxon>New World cichlids</taxon>
        <taxon>Cichlasomatinae</taxon>
        <taxon>Heroini</taxon>
        <taxon>Amphilophus</taxon>
    </lineage>
</organism>
<dbReference type="GO" id="GO:0051781">
    <property type="term" value="P:positive regulation of cell division"/>
    <property type="evidence" value="ECO:0007669"/>
    <property type="project" value="UniProtKB-KW"/>
</dbReference>
<protein>
    <recommendedName>
        <fullName evidence="12">Interleukin-1</fullName>
    </recommendedName>
</protein>
<dbReference type="GO" id="GO:0019221">
    <property type="term" value="P:cytokine-mediated signaling pathway"/>
    <property type="evidence" value="ECO:0007669"/>
    <property type="project" value="TreeGrafter"/>
</dbReference>
<keyword evidence="7 12" id="KW-0964">Secreted</keyword>
<dbReference type="PRINTS" id="PR01357">
    <property type="entry name" value="INTRLEUKN1AB"/>
</dbReference>
<evidence type="ECO:0000256" key="4">
    <source>
        <dbReference type="ARBA" id="ARBA00010448"/>
    </source>
</evidence>
<dbReference type="GO" id="GO:0005615">
    <property type="term" value="C:extracellular space"/>
    <property type="evidence" value="ECO:0007669"/>
    <property type="project" value="UniProtKB-KW"/>
</dbReference>
<dbReference type="GO" id="GO:0010628">
    <property type="term" value="P:positive regulation of gene expression"/>
    <property type="evidence" value="ECO:0007669"/>
    <property type="project" value="TreeGrafter"/>
</dbReference>
<evidence type="ECO:0000256" key="9">
    <source>
        <dbReference type="ARBA" id="ARBA00023198"/>
    </source>
</evidence>
<dbReference type="GO" id="GO:0048246">
    <property type="term" value="P:macrophage chemotaxis"/>
    <property type="evidence" value="ECO:0007669"/>
    <property type="project" value="TreeGrafter"/>
</dbReference>
<dbReference type="Proteomes" id="UP000261340">
    <property type="component" value="Unplaced"/>
</dbReference>
<dbReference type="Pfam" id="PF00340">
    <property type="entry name" value="IL1"/>
    <property type="match status" value="1"/>
</dbReference>
<name>A0A3Q0S4U7_AMPCI</name>
<dbReference type="Ensembl" id="ENSACIT00000017374.1">
    <property type="protein sequence ID" value="ENSACIP00000016918.1"/>
    <property type="gene ID" value="ENSACIG00000013181.1"/>
</dbReference>
<evidence type="ECO:0000256" key="3">
    <source>
        <dbReference type="ARBA" id="ARBA00004550"/>
    </source>
</evidence>
<dbReference type="InterPro" id="IPR000975">
    <property type="entry name" value="IL-1_fam"/>
</dbReference>
<dbReference type="GO" id="GO:1901222">
    <property type="term" value="P:regulation of non-canonical NF-kappaB signal transduction"/>
    <property type="evidence" value="ECO:0007669"/>
    <property type="project" value="TreeGrafter"/>
</dbReference>